<dbReference type="Proteomes" id="UP000539175">
    <property type="component" value="Unassembled WGS sequence"/>
</dbReference>
<comment type="similarity">
    <text evidence="1">Belongs to the bacterial secretin family.</text>
</comment>
<dbReference type="EMBL" id="JACIIZ010000004">
    <property type="protein sequence ID" value="MBB6251087.1"/>
    <property type="molecule type" value="Genomic_DNA"/>
</dbReference>
<dbReference type="RefSeq" id="WP_184799302.1">
    <property type="nucleotide sequence ID" value="NZ_JACIIZ010000004.1"/>
</dbReference>
<name>A0A7X0AWN1_9PROT</name>
<dbReference type="PRINTS" id="PR00811">
    <property type="entry name" value="BCTERIALGSPD"/>
</dbReference>
<evidence type="ECO:0000313" key="5">
    <source>
        <dbReference type="Proteomes" id="UP000539175"/>
    </source>
</evidence>
<dbReference type="SUPFAM" id="SSF48452">
    <property type="entry name" value="TPR-like"/>
    <property type="match status" value="1"/>
</dbReference>
<sequence>MTSHKSGRGASPATRPSRKAFISPRRATTSRALLAALALSVAGVVLSACSIGGGAGDRAVDAAGGAAAGRGAQGPLALAMRAGVDAINEGDAPRANQEFNLAIARDLKNPALHAANALAYQLRMRAGERDLFDLAETGYLIALEQRHDFQSAALQLAHLYFDSHRYPQAQRAAAYALKLDGGSTEALYLLAGASYYLGDAEMALWAIDRAQALAPQDLVGIRILPAIYAQAGLISEAQSFLDAHRDVLGTQGGENLGRRVGEWKVAYETAVAAGKPSEAPASEAKTADAKAAKAAEAPNQGPLAYAWSDCPQQVTDRAASAAPAAAGEGKTADETAALAALPSPCRGRGMPRMAVVDVTIVRTDDVATSSHGINLLDSLALTVQRSATRTVTKTTGEPDSTTTVLTSTVGLGTSAAGAIAYSLNLANVGGQRAEVIAKPSLIMLDRQPSQFFSGSNVSIGVAANSGGTSSLEQINIGVSLSVTPTFISDDQILLNVKAVRTLFEPITTTSSTFSQSLEVSRNMVSAAANVRVNETLVLSGLTAHETARNKSGVPLLKDVPGVQYLFSRDTTELVDQTVLILITPRAITNYGQALDQIDALKDDGKTEPKLLRETRARALKELGGRWPTLYELIHVLDRNARAFDVRSTDIRFDDWQKPPHLQRVLKDVADALYF</sequence>
<evidence type="ECO:0000256" key="1">
    <source>
        <dbReference type="RuleBase" id="RU004003"/>
    </source>
</evidence>
<evidence type="ECO:0000256" key="2">
    <source>
        <dbReference type="SAM" id="MobiDB-lite"/>
    </source>
</evidence>
<evidence type="ECO:0000313" key="4">
    <source>
        <dbReference type="EMBL" id="MBB6251087.1"/>
    </source>
</evidence>
<dbReference type="Gene3D" id="1.25.40.10">
    <property type="entry name" value="Tetratricopeptide repeat domain"/>
    <property type="match status" value="1"/>
</dbReference>
<keyword evidence="5" id="KW-1185">Reference proteome</keyword>
<dbReference type="PANTHER" id="PTHR30332:SF17">
    <property type="entry name" value="TYPE IV PILIATION SYSTEM PROTEIN DR_0774-RELATED"/>
    <property type="match status" value="1"/>
</dbReference>
<organism evidence="4 5">
    <name type="scientific">Nitrospirillum iridis</name>
    <dbReference type="NCBI Taxonomy" id="765888"/>
    <lineage>
        <taxon>Bacteria</taxon>
        <taxon>Pseudomonadati</taxon>
        <taxon>Pseudomonadota</taxon>
        <taxon>Alphaproteobacteria</taxon>
        <taxon>Rhodospirillales</taxon>
        <taxon>Azospirillaceae</taxon>
        <taxon>Nitrospirillum</taxon>
    </lineage>
</organism>
<protein>
    <recommendedName>
        <fullName evidence="3">Type II/III secretion system secretin-like domain-containing protein</fullName>
    </recommendedName>
</protein>
<dbReference type="PANTHER" id="PTHR30332">
    <property type="entry name" value="PROBABLE GENERAL SECRETION PATHWAY PROTEIN D"/>
    <property type="match status" value="1"/>
</dbReference>
<reference evidence="4 5" key="1">
    <citation type="submission" date="2020-08" db="EMBL/GenBank/DDBJ databases">
        <title>Genomic Encyclopedia of Type Strains, Phase IV (KMG-IV): sequencing the most valuable type-strain genomes for metagenomic binning, comparative biology and taxonomic classification.</title>
        <authorList>
            <person name="Goeker M."/>
        </authorList>
    </citation>
    <scope>NUCLEOTIDE SEQUENCE [LARGE SCALE GENOMIC DNA]</scope>
    <source>
        <strain evidence="4 5">DSM 22198</strain>
    </source>
</reference>
<gene>
    <name evidence="4" type="ORF">FHS74_001632</name>
</gene>
<comment type="caution">
    <text evidence="4">The sequence shown here is derived from an EMBL/GenBank/DDBJ whole genome shotgun (WGS) entry which is preliminary data.</text>
</comment>
<dbReference type="GO" id="GO:0009306">
    <property type="term" value="P:protein secretion"/>
    <property type="evidence" value="ECO:0007669"/>
    <property type="project" value="InterPro"/>
</dbReference>
<feature type="region of interest" description="Disordered" evidence="2">
    <location>
        <begin position="1"/>
        <end position="24"/>
    </location>
</feature>
<dbReference type="InterPro" id="IPR004846">
    <property type="entry name" value="T2SS/T3SS_dom"/>
</dbReference>
<dbReference type="InterPro" id="IPR001775">
    <property type="entry name" value="GspD/PilQ"/>
</dbReference>
<proteinExistence type="inferred from homology"/>
<feature type="domain" description="Type II/III secretion system secretin-like" evidence="3">
    <location>
        <begin position="431"/>
        <end position="587"/>
    </location>
</feature>
<dbReference type="InterPro" id="IPR011990">
    <property type="entry name" value="TPR-like_helical_dom_sf"/>
</dbReference>
<feature type="region of interest" description="Disordered" evidence="2">
    <location>
        <begin position="275"/>
        <end position="295"/>
    </location>
</feature>
<accession>A0A7X0AWN1</accession>
<dbReference type="GO" id="GO:0015627">
    <property type="term" value="C:type II protein secretion system complex"/>
    <property type="evidence" value="ECO:0007669"/>
    <property type="project" value="TreeGrafter"/>
</dbReference>
<dbReference type="InterPro" id="IPR050810">
    <property type="entry name" value="Bact_Secretion_Sys_Channel"/>
</dbReference>
<dbReference type="AlphaFoldDB" id="A0A7X0AWN1"/>
<evidence type="ECO:0000259" key="3">
    <source>
        <dbReference type="Pfam" id="PF00263"/>
    </source>
</evidence>
<dbReference type="Pfam" id="PF00263">
    <property type="entry name" value="Secretin"/>
    <property type="match status" value="1"/>
</dbReference>